<dbReference type="EMBL" id="PJQM01000526">
    <property type="protein sequence ID" value="RCI04954.1"/>
    <property type="molecule type" value="Genomic_DNA"/>
</dbReference>
<gene>
    <name evidence="3" type="ORF">CU098_012706</name>
</gene>
<proteinExistence type="predicted"/>
<dbReference type="Proteomes" id="UP000253551">
    <property type="component" value="Unassembled WGS sequence"/>
</dbReference>
<name>A0A367KRX2_RHIST</name>
<feature type="compositionally biased region" description="Basic residues" evidence="2">
    <location>
        <begin position="135"/>
        <end position="147"/>
    </location>
</feature>
<keyword evidence="1" id="KW-0175">Coiled coil</keyword>
<keyword evidence="4" id="KW-1185">Reference proteome</keyword>
<feature type="region of interest" description="Disordered" evidence="2">
    <location>
        <begin position="99"/>
        <end position="162"/>
    </location>
</feature>
<organism evidence="3 4">
    <name type="scientific">Rhizopus stolonifer</name>
    <name type="common">Rhizopus nigricans</name>
    <dbReference type="NCBI Taxonomy" id="4846"/>
    <lineage>
        <taxon>Eukaryota</taxon>
        <taxon>Fungi</taxon>
        <taxon>Fungi incertae sedis</taxon>
        <taxon>Mucoromycota</taxon>
        <taxon>Mucoromycotina</taxon>
        <taxon>Mucoromycetes</taxon>
        <taxon>Mucorales</taxon>
        <taxon>Mucorineae</taxon>
        <taxon>Rhizopodaceae</taxon>
        <taxon>Rhizopus</taxon>
    </lineage>
</organism>
<protein>
    <submittedName>
        <fullName evidence="3">Uncharacterized protein</fullName>
    </submittedName>
</protein>
<dbReference type="AlphaFoldDB" id="A0A367KRX2"/>
<comment type="caution">
    <text evidence="3">The sequence shown here is derived from an EMBL/GenBank/DDBJ whole genome shotgun (WGS) entry which is preliminary data.</text>
</comment>
<evidence type="ECO:0000256" key="1">
    <source>
        <dbReference type="SAM" id="Coils"/>
    </source>
</evidence>
<sequence length="386" mass="44621">MLIQDTIDQSRSQLIQRATTRLRRRLLEENLQDLMRQLVHVQASLETIRVDTAATIANVNDMPEDATEEGIQKMNRQMDVLEKRLQSHQVNLVHFIPPSPPSSVSFHAPSTRATSVVSDMSDKKETHLPNDQQKRKERRKRVRNQKRRYQESVASYPSEECSDCTPVDDWHQRVLCTAGDEEEQDDPFYDLAGKRSFRAGSFCGSVYDESQESQTPSQHNLVEFAWRRRQRRRDLSRRASIQDDLALSVSQHHPLSPIQPEENESRDLWALQLDYINSTLYSERNLLDEAMSFIENVEGDDGGFREDLYLLLKNPDLCCRPFSEIQTTMHELRQQEGYLIRPVHSLLYKATLSTLQWCRFLSVLSAAVVISVLKGPEDLCHSPISR</sequence>
<evidence type="ECO:0000256" key="2">
    <source>
        <dbReference type="SAM" id="MobiDB-lite"/>
    </source>
</evidence>
<accession>A0A367KRX2</accession>
<dbReference type="OrthoDB" id="2276935at2759"/>
<evidence type="ECO:0000313" key="3">
    <source>
        <dbReference type="EMBL" id="RCI04954.1"/>
    </source>
</evidence>
<feature type="compositionally biased region" description="Basic and acidic residues" evidence="2">
    <location>
        <begin position="120"/>
        <end position="134"/>
    </location>
</feature>
<reference evidence="3 4" key="1">
    <citation type="journal article" date="2018" name="G3 (Bethesda)">
        <title>Phylogenetic and Phylogenomic Definition of Rhizopus Species.</title>
        <authorList>
            <person name="Gryganskyi A.P."/>
            <person name="Golan J."/>
            <person name="Dolatabadi S."/>
            <person name="Mondo S."/>
            <person name="Robb S."/>
            <person name="Idnurm A."/>
            <person name="Muszewska A."/>
            <person name="Steczkiewicz K."/>
            <person name="Masonjones S."/>
            <person name="Liao H.L."/>
            <person name="Gajdeczka M.T."/>
            <person name="Anike F."/>
            <person name="Vuek A."/>
            <person name="Anishchenko I.M."/>
            <person name="Voigt K."/>
            <person name="de Hoog G.S."/>
            <person name="Smith M.E."/>
            <person name="Heitman J."/>
            <person name="Vilgalys R."/>
            <person name="Stajich J.E."/>
        </authorList>
    </citation>
    <scope>NUCLEOTIDE SEQUENCE [LARGE SCALE GENOMIC DNA]</scope>
    <source>
        <strain evidence="3 4">LSU 92-RS-03</strain>
    </source>
</reference>
<evidence type="ECO:0000313" key="4">
    <source>
        <dbReference type="Proteomes" id="UP000253551"/>
    </source>
</evidence>
<feature type="coiled-coil region" evidence="1">
    <location>
        <begin position="17"/>
        <end position="91"/>
    </location>
</feature>